<gene>
    <name evidence="1" type="ORF">O0235_10595</name>
</gene>
<protein>
    <submittedName>
        <fullName evidence="1">Uncharacterized protein</fullName>
    </submittedName>
</protein>
<accession>A0ABY7M3V6</accession>
<organism evidence="1 2">
    <name type="scientific">Tepidiforma flava</name>
    <dbReference type="NCBI Taxonomy" id="3004094"/>
    <lineage>
        <taxon>Bacteria</taxon>
        <taxon>Bacillati</taxon>
        <taxon>Chloroflexota</taxon>
        <taxon>Tepidiformia</taxon>
        <taxon>Tepidiformales</taxon>
        <taxon>Tepidiformaceae</taxon>
        <taxon>Tepidiforma</taxon>
    </lineage>
</organism>
<proteinExistence type="predicted"/>
<evidence type="ECO:0000313" key="1">
    <source>
        <dbReference type="EMBL" id="WBL35234.1"/>
    </source>
</evidence>
<keyword evidence="2" id="KW-1185">Reference proteome</keyword>
<reference evidence="1 2" key="1">
    <citation type="journal article" date="2023" name="ISME J.">
        <title>Thermophilic Dehalococcoidia with unusual traits shed light on an unexpected past.</title>
        <authorList>
            <person name="Palmer M."/>
            <person name="Covington J.K."/>
            <person name="Zhou E.M."/>
            <person name="Thomas S.C."/>
            <person name="Habib N."/>
            <person name="Seymour C.O."/>
            <person name="Lai D."/>
            <person name="Johnston J."/>
            <person name="Hashimi A."/>
            <person name="Jiao J.Y."/>
            <person name="Muok A.R."/>
            <person name="Liu L."/>
            <person name="Xian W.D."/>
            <person name="Zhi X.Y."/>
            <person name="Li M.M."/>
            <person name="Silva L.P."/>
            <person name="Bowen B.P."/>
            <person name="Louie K."/>
            <person name="Briegel A."/>
            <person name="Pett-Ridge J."/>
            <person name="Weber P.K."/>
            <person name="Tocheva E.I."/>
            <person name="Woyke T."/>
            <person name="Northen T.R."/>
            <person name="Mayali X."/>
            <person name="Li W.J."/>
            <person name="Hedlund B.P."/>
        </authorList>
    </citation>
    <scope>NUCLEOTIDE SEQUENCE [LARGE SCALE GENOMIC DNA]</scope>
    <source>
        <strain evidence="1 2">YIM 72310</strain>
    </source>
</reference>
<name>A0ABY7M3V6_9CHLR</name>
<sequence length="139" mass="13557">MAAEAALLFEQEGAEGGIADGAGGGEGLEDAGELVLAALGLEDAEVSAELHEARGAVGDDVVTGDAGGDADGVLLGGIVAGAGVDGGVRGRGVTQMSEAGSSSNVLTMSSPVRAVERQWMRLKASPGAYSRTPAAFGVT</sequence>
<dbReference type="Proteomes" id="UP001212803">
    <property type="component" value="Chromosome"/>
</dbReference>
<evidence type="ECO:0000313" key="2">
    <source>
        <dbReference type="Proteomes" id="UP001212803"/>
    </source>
</evidence>
<dbReference type="EMBL" id="CP115149">
    <property type="protein sequence ID" value="WBL35234.1"/>
    <property type="molecule type" value="Genomic_DNA"/>
</dbReference>